<protein>
    <submittedName>
        <fullName evidence="1">Uncharacterized protein</fullName>
    </submittedName>
</protein>
<dbReference type="Proteomes" id="UP000016935">
    <property type="component" value="Unassembled WGS sequence"/>
</dbReference>
<keyword evidence="2" id="KW-1185">Reference proteome</keyword>
<proteinExistence type="predicted"/>
<organism evidence="1 2">
    <name type="scientific">Exserohilum turcicum (strain 28A)</name>
    <name type="common">Northern leaf blight fungus</name>
    <name type="synonym">Setosphaeria turcica</name>
    <dbReference type="NCBI Taxonomy" id="671987"/>
    <lineage>
        <taxon>Eukaryota</taxon>
        <taxon>Fungi</taxon>
        <taxon>Dikarya</taxon>
        <taxon>Ascomycota</taxon>
        <taxon>Pezizomycotina</taxon>
        <taxon>Dothideomycetes</taxon>
        <taxon>Pleosporomycetidae</taxon>
        <taxon>Pleosporales</taxon>
        <taxon>Pleosporineae</taxon>
        <taxon>Pleosporaceae</taxon>
        <taxon>Exserohilum</taxon>
    </lineage>
</organism>
<dbReference type="GeneID" id="19397747"/>
<evidence type="ECO:0000313" key="2">
    <source>
        <dbReference type="Proteomes" id="UP000016935"/>
    </source>
</evidence>
<dbReference type="AlphaFoldDB" id="R0I882"/>
<reference evidence="1 2" key="1">
    <citation type="journal article" date="2012" name="PLoS Pathog.">
        <title>Diverse lifestyles and strategies of plant pathogenesis encoded in the genomes of eighteen Dothideomycetes fungi.</title>
        <authorList>
            <person name="Ohm R.A."/>
            <person name="Feau N."/>
            <person name="Henrissat B."/>
            <person name="Schoch C.L."/>
            <person name="Horwitz B.A."/>
            <person name="Barry K.W."/>
            <person name="Condon B.J."/>
            <person name="Copeland A.C."/>
            <person name="Dhillon B."/>
            <person name="Glaser F."/>
            <person name="Hesse C.N."/>
            <person name="Kosti I."/>
            <person name="LaButti K."/>
            <person name="Lindquist E.A."/>
            <person name="Lucas S."/>
            <person name="Salamov A.A."/>
            <person name="Bradshaw R.E."/>
            <person name="Ciuffetti L."/>
            <person name="Hamelin R.C."/>
            <person name="Kema G.H.J."/>
            <person name="Lawrence C."/>
            <person name="Scott J.A."/>
            <person name="Spatafora J.W."/>
            <person name="Turgeon B.G."/>
            <person name="de Wit P.J.G.M."/>
            <person name="Zhong S."/>
            <person name="Goodwin S.B."/>
            <person name="Grigoriev I.V."/>
        </authorList>
    </citation>
    <scope>NUCLEOTIDE SEQUENCE [LARGE SCALE GENOMIC DNA]</scope>
    <source>
        <strain evidence="2">28A</strain>
    </source>
</reference>
<reference evidence="1 2" key="2">
    <citation type="journal article" date="2013" name="PLoS Genet.">
        <title>Comparative genome structure, secondary metabolite, and effector coding capacity across Cochliobolus pathogens.</title>
        <authorList>
            <person name="Condon B.J."/>
            <person name="Leng Y."/>
            <person name="Wu D."/>
            <person name="Bushley K.E."/>
            <person name="Ohm R.A."/>
            <person name="Otillar R."/>
            <person name="Martin J."/>
            <person name="Schackwitz W."/>
            <person name="Grimwood J."/>
            <person name="MohdZainudin N."/>
            <person name="Xue C."/>
            <person name="Wang R."/>
            <person name="Manning V.A."/>
            <person name="Dhillon B."/>
            <person name="Tu Z.J."/>
            <person name="Steffenson B.J."/>
            <person name="Salamov A."/>
            <person name="Sun H."/>
            <person name="Lowry S."/>
            <person name="LaButti K."/>
            <person name="Han J."/>
            <person name="Copeland A."/>
            <person name="Lindquist E."/>
            <person name="Barry K."/>
            <person name="Schmutz J."/>
            <person name="Baker S.E."/>
            <person name="Ciuffetti L.M."/>
            <person name="Grigoriev I.V."/>
            <person name="Zhong S."/>
            <person name="Turgeon B.G."/>
        </authorList>
    </citation>
    <scope>NUCLEOTIDE SEQUENCE [LARGE SCALE GENOMIC DNA]</scope>
    <source>
        <strain evidence="2">28A</strain>
    </source>
</reference>
<dbReference type="RefSeq" id="XP_008031111.1">
    <property type="nucleotide sequence ID" value="XM_008032920.1"/>
</dbReference>
<evidence type="ECO:0000313" key="1">
    <source>
        <dbReference type="EMBL" id="EOA81735.1"/>
    </source>
</evidence>
<dbReference type="HOGENOM" id="CLU_077733_0_0_1"/>
<dbReference type="eggNOG" id="ENOG502RWZ7">
    <property type="taxonomic scope" value="Eukaryota"/>
</dbReference>
<dbReference type="OrthoDB" id="3741380at2759"/>
<dbReference type="EMBL" id="KB908866">
    <property type="protein sequence ID" value="EOA81735.1"/>
    <property type="molecule type" value="Genomic_DNA"/>
</dbReference>
<sequence>MHSEPNLLFPDLPPELRNEIYTYLSTPGADSRPMNLHLPLQLKTFLCKHTTVQICPIHHGSTGLLALPLTRYLEVREYASWLLNNGVSLQIAVHFKGRINTFTQGDWDKKIATHLRKLAKLHPWLRKVAKYDIHVLWDPLDGALKSKNNKRKAALVPLDMARTLTQLLDRDIMSKHGHVRVALHVGHKFAVENAMTTTKFGFGVFLGDKQRLEGFRGVVKEVWKAPSAAAATADEPLMGVEDGVVRWSVQTRGQLVMRKNVNAVAGGEGVYEYGNGELEFPLCQILAECVEQL</sequence>
<name>R0I882_EXST2</name>
<accession>R0I882</accession>
<gene>
    <name evidence="1" type="ORF">SETTUDRAFT_157628</name>
</gene>